<accession>A0A1I8J4C5</accession>
<protein>
    <submittedName>
        <fullName evidence="3">Uncharacterized protein</fullName>
    </submittedName>
</protein>
<name>A0A1I8J4C5_9PLAT</name>
<evidence type="ECO:0000256" key="1">
    <source>
        <dbReference type="SAM" id="MobiDB-lite"/>
    </source>
</evidence>
<keyword evidence="2" id="KW-1185">Reference proteome</keyword>
<dbReference type="WBParaSite" id="maker-uti_cns_0045782-snap-gene-1.4-mRNA-1">
    <property type="protein sequence ID" value="maker-uti_cns_0045782-snap-gene-1.4-mRNA-1"/>
    <property type="gene ID" value="maker-uti_cns_0045782-snap-gene-1.4"/>
</dbReference>
<dbReference type="Proteomes" id="UP000095280">
    <property type="component" value="Unplaced"/>
</dbReference>
<evidence type="ECO:0000313" key="3">
    <source>
        <dbReference type="WBParaSite" id="maker-uti_cns_0045782-snap-gene-1.4-mRNA-1"/>
    </source>
</evidence>
<reference evidence="3" key="1">
    <citation type="submission" date="2016-11" db="UniProtKB">
        <authorList>
            <consortium name="WormBaseParasite"/>
        </authorList>
    </citation>
    <scope>IDENTIFICATION</scope>
</reference>
<proteinExistence type="predicted"/>
<dbReference type="AlphaFoldDB" id="A0A1I8J4C5"/>
<organism evidence="2 3">
    <name type="scientific">Macrostomum lignano</name>
    <dbReference type="NCBI Taxonomy" id="282301"/>
    <lineage>
        <taxon>Eukaryota</taxon>
        <taxon>Metazoa</taxon>
        <taxon>Spiralia</taxon>
        <taxon>Lophotrochozoa</taxon>
        <taxon>Platyhelminthes</taxon>
        <taxon>Rhabditophora</taxon>
        <taxon>Macrostomorpha</taxon>
        <taxon>Macrostomida</taxon>
        <taxon>Macrostomidae</taxon>
        <taxon>Macrostomum</taxon>
    </lineage>
</organism>
<feature type="region of interest" description="Disordered" evidence="1">
    <location>
        <begin position="1"/>
        <end position="49"/>
    </location>
</feature>
<sequence length="49" mass="5557">MNIPPFTAARGGHSHQRAVPDAARQSRAGLCCEHHRQREPHQSDRRSQD</sequence>
<evidence type="ECO:0000313" key="2">
    <source>
        <dbReference type="Proteomes" id="UP000095280"/>
    </source>
</evidence>
<feature type="compositionally biased region" description="Basic and acidic residues" evidence="1">
    <location>
        <begin position="32"/>
        <end position="49"/>
    </location>
</feature>